<dbReference type="Pfam" id="PF00266">
    <property type="entry name" value="Aminotran_5"/>
    <property type="match status" value="1"/>
</dbReference>
<dbReference type="HAMAP" id="MF_03050">
    <property type="entry name" value="MOCOS"/>
    <property type="match status" value="1"/>
</dbReference>
<dbReference type="GO" id="GO:0016829">
    <property type="term" value="F:lyase activity"/>
    <property type="evidence" value="ECO:0007669"/>
    <property type="project" value="UniProtKB-UniRule"/>
</dbReference>
<dbReference type="GO" id="GO:0030151">
    <property type="term" value="F:molybdenum ion binding"/>
    <property type="evidence" value="ECO:0007669"/>
    <property type="project" value="UniProtKB-UniRule"/>
</dbReference>
<feature type="active site" evidence="4">
    <location>
        <position position="415"/>
    </location>
</feature>
<keyword evidence="3 4" id="KW-0501">Molybdenum cofactor biosynthesis</keyword>
<accession>A0A178Z5U4</accession>
<dbReference type="EC" id="2.8.1.9" evidence="4"/>
<dbReference type="GO" id="GO:0006777">
    <property type="term" value="P:Mo-molybdopterin cofactor biosynthetic process"/>
    <property type="evidence" value="ECO:0007669"/>
    <property type="project" value="UniProtKB-UniRule"/>
</dbReference>
<dbReference type="AlphaFoldDB" id="A0A178Z5U4"/>
<dbReference type="Pfam" id="PF03473">
    <property type="entry name" value="MOSC"/>
    <property type="match status" value="1"/>
</dbReference>
<evidence type="ECO:0000313" key="7">
    <source>
        <dbReference type="Proteomes" id="UP000078343"/>
    </source>
</evidence>
<dbReference type="InterPro" id="IPR015421">
    <property type="entry name" value="PyrdxlP-dep_Trfase_major"/>
</dbReference>
<dbReference type="Pfam" id="PF03476">
    <property type="entry name" value="MOSC_N"/>
    <property type="match status" value="1"/>
</dbReference>
<dbReference type="InterPro" id="IPR000192">
    <property type="entry name" value="Aminotrans_V_dom"/>
</dbReference>
<protein>
    <recommendedName>
        <fullName evidence="4">Molybdenum cofactor sulfurase</fullName>
        <shortName evidence="4">MCS</shortName>
        <shortName evidence="4">MOS</shortName>
        <shortName evidence="4">MoCo sulfurase</shortName>
        <ecNumber evidence="4">2.8.1.9</ecNumber>
    </recommendedName>
    <alternativeName>
        <fullName evidence="4">Molybdenum cofactor sulfurtransferase</fullName>
    </alternativeName>
</protein>
<organism evidence="6 7">
    <name type="scientific">Fonsecaea erecta</name>
    <dbReference type="NCBI Taxonomy" id="1367422"/>
    <lineage>
        <taxon>Eukaryota</taxon>
        <taxon>Fungi</taxon>
        <taxon>Dikarya</taxon>
        <taxon>Ascomycota</taxon>
        <taxon>Pezizomycotina</taxon>
        <taxon>Eurotiomycetes</taxon>
        <taxon>Chaetothyriomycetidae</taxon>
        <taxon>Chaetothyriales</taxon>
        <taxon>Herpotrichiellaceae</taxon>
        <taxon>Fonsecaea</taxon>
    </lineage>
</organism>
<dbReference type="OrthoDB" id="10264306at2759"/>
<evidence type="ECO:0000256" key="1">
    <source>
        <dbReference type="ARBA" id="ARBA00022679"/>
    </source>
</evidence>
<feature type="domain" description="MOSC" evidence="5">
    <location>
        <begin position="656"/>
        <end position="826"/>
    </location>
</feature>
<dbReference type="GO" id="GO:0030170">
    <property type="term" value="F:pyridoxal phosphate binding"/>
    <property type="evidence" value="ECO:0007669"/>
    <property type="project" value="UniProtKB-UniRule"/>
</dbReference>
<dbReference type="InterPro" id="IPR005302">
    <property type="entry name" value="MoCF_Sase_C"/>
</dbReference>
<keyword evidence="2 4" id="KW-0663">Pyridoxal phosphate</keyword>
<comment type="catalytic activity">
    <reaction evidence="4">
        <text>Mo-molybdopterin + L-cysteine + AH2 = thio-Mo-molybdopterin + L-alanine + A + H2O</text>
        <dbReference type="Rhea" id="RHEA:42636"/>
        <dbReference type="ChEBI" id="CHEBI:13193"/>
        <dbReference type="ChEBI" id="CHEBI:15377"/>
        <dbReference type="ChEBI" id="CHEBI:17499"/>
        <dbReference type="ChEBI" id="CHEBI:35235"/>
        <dbReference type="ChEBI" id="CHEBI:57972"/>
        <dbReference type="ChEBI" id="CHEBI:71302"/>
        <dbReference type="ChEBI" id="CHEBI:82685"/>
        <dbReference type="EC" id="2.8.1.9"/>
    </reaction>
</comment>
<dbReference type="EMBL" id="LVYI01000012">
    <property type="protein sequence ID" value="OAP54891.1"/>
    <property type="molecule type" value="Genomic_DNA"/>
</dbReference>
<dbReference type="RefSeq" id="XP_018688258.1">
    <property type="nucleotide sequence ID" value="XM_018842097.1"/>
</dbReference>
<keyword evidence="7" id="KW-1185">Reference proteome</keyword>
<dbReference type="InterPro" id="IPR015424">
    <property type="entry name" value="PyrdxlP-dep_Trfase"/>
</dbReference>
<sequence length="829" mass="91209">MATMMDVVKVPSSLGGTQVQAEINPETGYVTNIDDIREAEYPQLRDTTYLDHAGTTPYAKSLIQKYAEDLTGSLFGNPHSASASSQLSSRRIDDARLQVLRFFNADPNKFDLVFVANATAAIKLVGESFRDHAPGFSYCYHSEAHTSLVGVRELATGETNCFADDGEVEAWLEGMENKSSTVKADLSLFAYPAQSNMTGRRLPLKWTQRIRDATQSPDQTVYTLLDAAALVSTAPLDLSDDTTAPDFTALSFYKIFGFPDLGALIVRKSSGDILRRRRYFGGGTVDSVAMLGESWHAKKIPALHSSLEDGTVAFHSILALQTALDVHRRLYGSMENVSRHANFLASMLEDQLRNLHHANGSKVCVIYSDEPVLSSAQGPTIALNLMDSHGRYISNSEVEKLGIVKNIQFRTGGLCNPGGIARDLGLSTDELRQNYAEGQRCGDENDIINGKPTGAIRLSLGAMSNLKDVVAFIDFIKEFYVHHGRPVQPVRHSSVAGPTPTQQGFVVESLSVFPIKSCAAYRVPSDVLWGVGPKGLAWDREWCLVHEGTNVALSQKRFPRMALIQPEIDLQRSVLRISFVPESSQNKKTLDLSLDSRPVRAGTISTCERTTNRSSNVCGENVEVHVYTSPEVVEFFTEALGVPCTLARFPNNGTIRQARVRVPGMHRGKQATEVGKSIALSNESPILLVSRSSVNRLNEQIKQNGGVGKAVTADSFRGNVVIAEELERGQMETPYIEDEWTGVRIGENPANVFEVLGPCQRCQMVCVDQKNAQRRQEPFSTLAKTRRKEGRVWFGMHMCLKPCGAIEDLSHCPPVRIKVGDRITPWTTS</sequence>
<comment type="function">
    <text evidence="4">Sulfurates the molybdenum cofactor. Sulfation of molybdenum is essential for xanthine dehydrogenase (XDH) and aldehyde oxidase (ADO) enzymes in which molybdenum cofactor is liganded by 1 oxygen and 1 sulfur atom in active form.</text>
</comment>
<dbReference type="STRING" id="1367422.A0A178Z5U4"/>
<dbReference type="SUPFAM" id="SSF53383">
    <property type="entry name" value="PLP-dependent transferases"/>
    <property type="match status" value="1"/>
</dbReference>
<dbReference type="Proteomes" id="UP000078343">
    <property type="component" value="Unassembled WGS sequence"/>
</dbReference>
<gene>
    <name evidence="4" type="primary">hxB</name>
    <name evidence="6" type="ORF">AYL99_10591</name>
</gene>
<keyword evidence="1 4" id="KW-0808">Transferase</keyword>
<name>A0A178Z5U4_9EURO</name>
<dbReference type="GO" id="GO:0008265">
    <property type="term" value="F:molybdenum cofactor sulfurtransferase activity"/>
    <property type="evidence" value="ECO:0007669"/>
    <property type="project" value="UniProtKB-UniRule"/>
</dbReference>
<dbReference type="InterPro" id="IPR005303">
    <property type="entry name" value="MOCOS_middle"/>
</dbReference>
<comment type="caution">
    <text evidence="6">The sequence shown here is derived from an EMBL/GenBank/DDBJ whole genome shotgun (WGS) entry which is preliminary data.</text>
</comment>
<dbReference type="SUPFAM" id="SSF141673">
    <property type="entry name" value="MOSC N-terminal domain-like"/>
    <property type="match status" value="1"/>
</dbReference>
<dbReference type="Gene3D" id="3.40.640.10">
    <property type="entry name" value="Type I PLP-dependent aspartate aminotransferase-like (Major domain)"/>
    <property type="match status" value="1"/>
</dbReference>
<evidence type="ECO:0000313" key="6">
    <source>
        <dbReference type="EMBL" id="OAP54891.1"/>
    </source>
</evidence>
<dbReference type="PANTHER" id="PTHR14237">
    <property type="entry name" value="MOLYBDOPTERIN COFACTOR SULFURASE MOSC"/>
    <property type="match status" value="1"/>
</dbReference>
<dbReference type="GeneID" id="30014759"/>
<dbReference type="PROSITE" id="PS51340">
    <property type="entry name" value="MOSC"/>
    <property type="match status" value="1"/>
</dbReference>
<reference evidence="6 7" key="1">
    <citation type="submission" date="2016-04" db="EMBL/GenBank/DDBJ databases">
        <title>Draft genome of Fonsecaea erecta CBS 125763.</title>
        <authorList>
            <person name="Weiss V.A."/>
            <person name="Vicente V.A."/>
            <person name="Raittz R.T."/>
            <person name="Moreno L.F."/>
            <person name="De Souza E.M."/>
            <person name="Pedrosa F.O."/>
            <person name="Steffens M.B."/>
            <person name="Faoro H."/>
            <person name="Tadra-Sfeir M.Z."/>
            <person name="Najafzadeh M.J."/>
            <person name="Felipe M.S."/>
            <person name="Teixeira M."/>
            <person name="Sun J."/>
            <person name="Xi L."/>
            <person name="Gomes R."/>
            <person name="De Azevedo C.M."/>
            <person name="Salgado C.G."/>
            <person name="Da Silva M.B."/>
            <person name="Nascimento M.F."/>
            <person name="Queiroz-Telles F."/>
            <person name="Attili D.S."/>
            <person name="Gorbushina A."/>
        </authorList>
    </citation>
    <scope>NUCLEOTIDE SEQUENCE [LARGE SCALE GENOMIC DNA]</scope>
    <source>
        <strain evidence="6 7">CBS 125763</strain>
    </source>
</reference>
<comment type="cofactor">
    <cofactor evidence="4">
        <name>pyridoxal 5'-phosphate</name>
        <dbReference type="ChEBI" id="CHEBI:597326"/>
    </cofactor>
</comment>
<dbReference type="PANTHER" id="PTHR14237:SF80">
    <property type="entry name" value="MOLYBDENUM COFACTOR SULFURASE"/>
    <property type="match status" value="1"/>
</dbReference>
<dbReference type="InterPro" id="IPR028886">
    <property type="entry name" value="MoCo_sulfurase"/>
</dbReference>
<feature type="modified residue" description="N6-(pyridoxal phosphate)lysine" evidence="4">
    <location>
        <position position="254"/>
    </location>
</feature>
<comment type="similarity">
    <text evidence="4">Belongs to the class-V pyridoxal-phosphate-dependent aminotransferase family. MOCOS subfamily.</text>
</comment>
<evidence type="ECO:0000256" key="3">
    <source>
        <dbReference type="ARBA" id="ARBA00023150"/>
    </source>
</evidence>
<evidence type="ECO:0000256" key="4">
    <source>
        <dbReference type="HAMAP-Rule" id="MF_03050"/>
    </source>
</evidence>
<evidence type="ECO:0000259" key="5">
    <source>
        <dbReference type="PROSITE" id="PS51340"/>
    </source>
</evidence>
<proteinExistence type="inferred from homology"/>
<evidence type="ECO:0000256" key="2">
    <source>
        <dbReference type="ARBA" id="ARBA00022898"/>
    </source>
</evidence>